<evidence type="ECO:0000313" key="2">
    <source>
        <dbReference type="EMBL" id="UVC14450.1"/>
    </source>
</evidence>
<sequence>MIEIAGQAAARGDDAGAIEWYRRILDADGSQRNALAGLGVSALRLGDYDLAIEVTAKLLSHEPANAQAYAVIAIAYYAKGDYDRAKENAAKARDIDPCIRLADELDRMLGDRAD</sequence>
<proteinExistence type="predicted"/>
<keyword evidence="3" id="KW-1185">Reference proteome</keyword>
<gene>
    <name evidence="2" type="ORF">IHQ72_28040</name>
</gene>
<keyword evidence="1" id="KW-0802">TPR repeat</keyword>
<dbReference type="Proteomes" id="UP001058098">
    <property type="component" value="Chromosome"/>
</dbReference>
<feature type="repeat" description="TPR" evidence="1">
    <location>
        <begin position="32"/>
        <end position="65"/>
    </location>
</feature>
<dbReference type="SMART" id="SM00028">
    <property type="entry name" value="TPR"/>
    <property type="match status" value="2"/>
</dbReference>
<name>A0ABY5QTD7_9HYPH</name>
<dbReference type="SUPFAM" id="SSF48452">
    <property type="entry name" value="TPR-like"/>
    <property type="match status" value="1"/>
</dbReference>
<accession>A0ABY5QTD7</accession>
<feature type="repeat" description="TPR" evidence="1">
    <location>
        <begin position="66"/>
        <end position="99"/>
    </location>
</feature>
<organism evidence="2 3">
    <name type="scientific">Mesorhizobium onobrychidis</name>
    <dbReference type="NCBI Taxonomy" id="2775404"/>
    <lineage>
        <taxon>Bacteria</taxon>
        <taxon>Pseudomonadati</taxon>
        <taxon>Pseudomonadota</taxon>
        <taxon>Alphaproteobacteria</taxon>
        <taxon>Hyphomicrobiales</taxon>
        <taxon>Phyllobacteriaceae</taxon>
        <taxon>Mesorhizobium</taxon>
    </lineage>
</organism>
<evidence type="ECO:0000313" key="3">
    <source>
        <dbReference type="Proteomes" id="UP001058098"/>
    </source>
</evidence>
<dbReference type="Gene3D" id="1.25.40.10">
    <property type="entry name" value="Tetratricopeptide repeat domain"/>
    <property type="match status" value="1"/>
</dbReference>
<evidence type="ECO:0000256" key="1">
    <source>
        <dbReference type="PROSITE-ProRule" id="PRU00339"/>
    </source>
</evidence>
<reference evidence="2" key="1">
    <citation type="submission" date="2020-09" db="EMBL/GenBank/DDBJ databases">
        <title>Rhizobia associated with sainfoin plants.</title>
        <authorList>
            <person name="Asharfi S."/>
            <person name="Kuzmanovic N."/>
            <person name="Bunk B."/>
            <person name="Sproeer C."/>
            <person name="Becker M."/>
            <person name="Thuenen T."/>
        </authorList>
    </citation>
    <scope>NUCLEOTIDE SEQUENCE</scope>
    <source>
        <strain evidence="2">OM4</strain>
    </source>
</reference>
<dbReference type="InterPro" id="IPR011990">
    <property type="entry name" value="TPR-like_helical_dom_sf"/>
</dbReference>
<protein>
    <submittedName>
        <fullName evidence="2">Tetratricopeptide repeat protein</fullName>
    </submittedName>
</protein>
<dbReference type="EMBL" id="CP062229">
    <property type="protein sequence ID" value="UVC14450.1"/>
    <property type="molecule type" value="Genomic_DNA"/>
</dbReference>
<dbReference type="Pfam" id="PF14559">
    <property type="entry name" value="TPR_19"/>
    <property type="match status" value="1"/>
</dbReference>
<dbReference type="RefSeq" id="WP_258118723.1">
    <property type="nucleotide sequence ID" value="NZ_CP062229.1"/>
</dbReference>
<dbReference type="PROSITE" id="PS50005">
    <property type="entry name" value="TPR"/>
    <property type="match status" value="2"/>
</dbReference>
<dbReference type="InterPro" id="IPR019734">
    <property type="entry name" value="TPR_rpt"/>
</dbReference>